<dbReference type="PANTHER" id="PTHR43214">
    <property type="entry name" value="TWO-COMPONENT RESPONSE REGULATOR"/>
    <property type="match status" value="1"/>
</dbReference>
<dbReference type="CDD" id="cd06170">
    <property type="entry name" value="LuxR_C_like"/>
    <property type="match status" value="1"/>
</dbReference>
<dbReference type="InterPro" id="IPR036388">
    <property type="entry name" value="WH-like_DNA-bd_sf"/>
</dbReference>
<dbReference type="PROSITE" id="PS50043">
    <property type="entry name" value="HTH_LUXR_2"/>
    <property type="match status" value="1"/>
</dbReference>
<dbReference type="InterPro" id="IPR000792">
    <property type="entry name" value="Tscrpt_reg_LuxR_C"/>
</dbReference>
<dbReference type="Gene3D" id="1.10.10.10">
    <property type="entry name" value="Winged helix-like DNA-binding domain superfamily/Winged helix DNA-binding domain"/>
    <property type="match status" value="1"/>
</dbReference>
<feature type="region of interest" description="Disordered" evidence="4">
    <location>
        <begin position="1"/>
        <end position="21"/>
    </location>
</feature>
<dbReference type="Pfam" id="PF13481">
    <property type="entry name" value="AAA_25"/>
    <property type="match status" value="1"/>
</dbReference>
<keyword evidence="1" id="KW-0805">Transcription regulation</keyword>
<dbReference type="InterPro" id="IPR011990">
    <property type="entry name" value="TPR-like_helical_dom_sf"/>
</dbReference>
<dbReference type="AlphaFoldDB" id="A0A1H9M7P9"/>
<evidence type="ECO:0000256" key="2">
    <source>
        <dbReference type="ARBA" id="ARBA00023125"/>
    </source>
</evidence>
<dbReference type="GO" id="GO:0006355">
    <property type="term" value="P:regulation of DNA-templated transcription"/>
    <property type="evidence" value="ECO:0007669"/>
    <property type="project" value="InterPro"/>
</dbReference>
<sequence>MANELVPSARKNPRRRREPPSFSFPLVRTRVFEALCRGATPERKLTMVMAPTGYGKTVLASSVYHHFRQSGLNSYWISLDDRDHSMERLLGLLENALGSGQAEVHPTQALIHGDEPLESRVESLLAALAEIAEPSLICIDNLNYCDDETLGLLLDRLVFRTPASLYLLFSSTDEVPFNLARAKLEARVQELRYSQLSLQPDEIRDLLGTELCAQLGEDALAGIVEQTEGWPAAVRLVQIILTGAERPREALARFSGGDEDLADLLNRQVLAGFAPQTRDFLLRIAPLRSFCVELCRHATGDEQAARHLELLLKRNVFMIPLDRNRSWYRLHGLFRDFLIKEAQRQLPEASRRQALARAAEWCESGGHWQDAIDYALAADSGALAAAVLDRVAAMFVRDRGDLRQYIEWVEQLRAAGQPLGWEADYWYAWALVFHRRYETARQHGERLARRLEQELGAGVDVAELAELRRRVEVVQICIAIYTHRLAEGYQRASVWLAERHADDPFDVATMACVATIYLTGAHRFVEARQMAREAQAAIAQTGSAYGQGWVALLNTMIAVTEGDYAGVYDELKTVLARAQATLGEHSGISATVAMVCAKVAVEMNLDEEARPLLDIGLRWAHSHGILETTALGLDAALKLWSGRDSGLLSLAQFREIASSYPPALGVMLSCLMVQRLLRLGRVEEALAEAAQIGLGGGVMPKLEGLELPRARDLFSAAQIDLALASGQLKQAETLVAEATRLARAEGCIARQVELALCELAIAVCSHNPQPATRHLTRAVSLAARRRILRPFRDRGELIAGLVNDTKPQAWGFALEEERKFFIDICRGLPLSNPALLEQLGHLQGKSQLLETPTAREMELLSLIEAGLSNQQLADRLSVSVATVKWHLYNLYTKLGVSSRAAALARARSLNLLAR</sequence>
<proteinExistence type="predicted"/>
<dbReference type="SMART" id="SM00421">
    <property type="entry name" value="HTH_LUXR"/>
    <property type="match status" value="1"/>
</dbReference>
<dbReference type="PANTHER" id="PTHR43214:SF41">
    <property type="entry name" value="NITRATE_NITRITE RESPONSE REGULATOR PROTEIN NARP"/>
    <property type="match status" value="1"/>
</dbReference>
<dbReference type="SUPFAM" id="SSF46894">
    <property type="entry name" value="C-terminal effector domain of the bipartite response regulators"/>
    <property type="match status" value="1"/>
</dbReference>
<dbReference type="GO" id="GO:0003677">
    <property type="term" value="F:DNA binding"/>
    <property type="evidence" value="ECO:0007669"/>
    <property type="project" value="UniProtKB-KW"/>
</dbReference>
<protein>
    <submittedName>
        <fullName evidence="6">LuxR family transcriptional regulator, maltose regulon positive regulatory protein</fullName>
    </submittedName>
</protein>
<dbReference type="Pfam" id="PF00196">
    <property type="entry name" value="GerE"/>
    <property type="match status" value="1"/>
</dbReference>
<organism evidence="6 7">
    <name type="scientific">Solimonas aquatica</name>
    <dbReference type="NCBI Taxonomy" id="489703"/>
    <lineage>
        <taxon>Bacteria</taxon>
        <taxon>Pseudomonadati</taxon>
        <taxon>Pseudomonadota</taxon>
        <taxon>Gammaproteobacteria</taxon>
        <taxon>Nevskiales</taxon>
        <taxon>Nevskiaceae</taxon>
        <taxon>Solimonas</taxon>
    </lineage>
</organism>
<dbReference type="InterPro" id="IPR027417">
    <property type="entry name" value="P-loop_NTPase"/>
</dbReference>
<evidence type="ECO:0000256" key="3">
    <source>
        <dbReference type="ARBA" id="ARBA00023163"/>
    </source>
</evidence>
<evidence type="ECO:0000256" key="1">
    <source>
        <dbReference type="ARBA" id="ARBA00023015"/>
    </source>
</evidence>
<evidence type="ECO:0000313" key="7">
    <source>
        <dbReference type="Proteomes" id="UP000199233"/>
    </source>
</evidence>
<name>A0A1H9M7P9_9GAMM</name>
<keyword evidence="2" id="KW-0238">DNA-binding</keyword>
<dbReference type="InterPro" id="IPR016032">
    <property type="entry name" value="Sig_transdc_resp-reg_C-effctor"/>
</dbReference>
<dbReference type="EMBL" id="FOFS01000019">
    <property type="protein sequence ID" value="SER19652.1"/>
    <property type="molecule type" value="Genomic_DNA"/>
</dbReference>
<dbReference type="STRING" id="489703.SAMN04488038_11947"/>
<evidence type="ECO:0000259" key="5">
    <source>
        <dbReference type="PROSITE" id="PS50043"/>
    </source>
</evidence>
<reference evidence="6 7" key="1">
    <citation type="submission" date="2016-10" db="EMBL/GenBank/DDBJ databases">
        <authorList>
            <person name="de Groot N.N."/>
        </authorList>
    </citation>
    <scope>NUCLEOTIDE SEQUENCE [LARGE SCALE GENOMIC DNA]</scope>
    <source>
        <strain evidence="6 7">DSM 25927</strain>
    </source>
</reference>
<dbReference type="SUPFAM" id="SSF52540">
    <property type="entry name" value="P-loop containing nucleoside triphosphate hydrolases"/>
    <property type="match status" value="1"/>
</dbReference>
<dbReference type="Proteomes" id="UP000199233">
    <property type="component" value="Unassembled WGS sequence"/>
</dbReference>
<keyword evidence="3" id="KW-0804">Transcription</keyword>
<evidence type="ECO:0000256" key="4">
    <source>
        <dbReference type="SAM" id="MobiDB-lite"/>
    </source>
</evidence>
<evidence type="ECO:0000313" key="6">
    <source>
        <dbReference type="EMBL" id="SER19652.1"/>
    </source>
</evidence>
<dbReference type="PRINTS" id="PR00038">
    <property type="entry name" value="HTHLUXR"/>
</dbReference>
<feature type="domain" description="HTH luxR-type" evidence="5">
    <location>
        <begin position="845"/>
        <end position="910"/>
    </location>
</feature>
<gene>
    <name evidence="6" type="ORF">SAMN04488038_11947</name>
</gene>
<accession>A0A1H9M7P9</accession>
<dbReference type="InterPro" id="IPR059106">
    <property type="entry name" value="WHD_MalT"/>
</dbReference>
<dbReference type="InterPro" id="IPR039420">
    <property type="entry name" value="WalR-like"/>
</dbReference>
<dbReference type="Gene3D" id="3.40.50.300">
    <property type="entry name" value="P-loop containing nucleotide triphosphate hydrolases"/>
    <property type="match status" value="1"/>
</dbReference>
<dbReference type="RefSeq" id="WP_177189086.1">
    <property type="nucleotide sequence ID" value="NZ_FOFS01000019.1"/>
</dbReference>
<keyword evidence="7" id="KW-1185">Reference proteome</keyword>
<dbReference type="Gene3D" id="1.25.40.10">
    <property type="entry name" value="Tetratricopeptide repeat domain"/>
    <property type="match status" value="1"/>
</dbReference>
<dbReference type="Pfam" id="PF25873">
    <property type="entry name" value="WHD_MalT"/>
    <property type="match status" value="1"/>
</dbReference>